<dbReference type="Gene3D" id="2.130.10.130">
    <property type="entry name" value="Integrin alpha, N-terminal"/>
    <property type="match status" value="1"/>
</dbReference>
<feature type="signal peptide" evidence="9">
    <location>
        <begin position="1"/>
        <end position="29"/>
    </location>
</feature>
<dbReference type="SUPFAM" id="SSF52743">
    <property type="entry name" value="Subtilisin-like"/>
    <property type="match status" value="1"/>
</dbReference>
<dbReference type="SUPFAM" id="SSF69318">
    <property type="entry name" value="Integrin alpha N-terminal domain"/>
    <property type="match status" value="1"/>
</dbReference>
<dbReference type="PROSITE" id="PS51257">
    <property type="entry name" value="PROKAR_LIPOPROTEIN"/>
    <property type="match status" value="1"/>
</dbReference>
<dbReference type="PANTHER" id="PTHR14218:SF15">
    <property type="entry name" value="TRIPEPTIDYL-PEPTIDASE 1"/>
    <property type="match status" value="1"/>
</dbReference>
<dbReference type="Pfam" id="PF00082">
    <property type="entry name" value="Peptidase_S8"/>
    <property type="match status" value="1"/>
</dbReference>
<keyword evidence="4 8" id="KW-0378">Hydrolase</keyword>
<feature type="active site" description="Charge relay system" evidence="8">
    <location>
        <position position="338"/>
    </location>
</feature>
<sequence>MHTKFRYEGVALWAVALACTLGGPVAAHAAGAQIAASAGITPDTPRITKVIDNSHLNTVAGSRSLKTDIATDKGVLPNGTLIHNMTLMLKRSTDKQARFDAYVNQLNNPSSSVYHKWLSASQIGTMFGPAEADIKQVTNWLASQGLKVDQVMPSGVMIRFSGTAGTVSRAFHTQLHNYALDGREHFANASEQQIPEALSGVVIGVASLDNFFAKPLHHDVGLVRKDKKTGKWSQVASSPEFTVPPGTLDPNTAYDVVPADFNTIYNVMPLWGQSTPIRGAGQTVAVLERTDVLPADIATFRKAFLPTNATGVVNYVNPVAFAGDTSCPDPGTNGDEGEAALDTEWAGAAAPDATIVFASCDDSNSPGFGPFTAALNMLNNPAGPQPSVFSLSYGECEILSLTNVVDQVGLIWEQAAAQGVTVFVSSGDAGSAGCDQNEKAALFGINVNAMASTPFNVAVGGTDFDDYKKYSQYWTSTNLPYGQSAIGYIPEQTWNDSCASSKLDAVLKFANGVVACNNAAGQRFLTTAGGSGGPSVLWSQPIWQQGIHGAPESSGRMLPDVSLFAANGVYGHALVFCMSDRAAGGMPCDYSNPNNVLFNSAGGTSFAAPAMAGIQALINQAAGQSHGNVAPALYDIATKQYGTKASPNVAGLSACNSSKGATTGGDCVFHDVTQGDIAEPCVAGSSSCYTGTGGKAYGVVSHGGDVSLAPAWLTSAGYDYATGLGTINAANLVKAMVSYDTPRQRGYASPADYLSPYDGAADGYSDIALVDPVAGIFTDIAMQGSVALKVQSQSVAKGYTIGAIGAFYHHVDATTETPPFLLPGFNLASLAWTGPDNTLAVWLSDGRGGKGSYYAQNVSAYSPGWSLIGAGDFDGVGRDELLWWNQGTGEVQWWQLNLVLTFKLGARQYHFSVEPEMSPLAAVSGYVPTIADVNGDGYADIVWTSPTTNSVYVWINNQAGDFVRQRVADHPAGFVLYGAGDLNGDGKTDLIWTNPAKHEMSWWLMNGFTVVSQETRSVPSGYTMSSIADYDGDGLADILWVGPAGKVYQWRSTGNGFQSFQVTDPNGVPLALPAGAQVQATRLQGAATGGYTRTQ</sequence>
<dbReference type="Proteomes" id="UP001595961">
    <property type="component" value="Unassembled WGS sequence"/>
</dbReference>
<protein>
    <submittedName>
        <fullName evidence="11">Protease pro-enzyme activation domain-containing protein</fullName>
    </submittedName>
</protein>
<feature type="chain" id="PRO_5045770552" evidence="9">
    <location>
        <begin position="30"/>
        <end position="1095"/>
    </location>
</feature>
<dbReference type="CDD" id="cd04056">
    <property type="entry name" value="Peptidases_S53"/>
    <property type="match status" value="1"/>
</dbReference>
<keyword evidence="1 8" id="KW-0645">Protease</keyword>
<feature type="binding site" evidence="8">
    <location>
        <position position="719"/>
    </location>
    <ligand>
        <name>Ca(2+)</name>
        <dbReference type="ChEBI" id="CHEBI:29108"/>
    </ligand>
</feature>
<evidence type="ECO:0000256" key="6">
    <source>
        <dbReference type="ARBA" id="ARBA00022837"/>
    </source>
</evidence>
<evidence type="ECO:0000256" key="7">
    <source>
        <dbReference type="ARBA" id="ARBA00023145"/>
    </source>
</evidence>
<name>A0ABV9C815_9GAMM</name>
<reference evidence="12" key="1">
    <citation type="journal article" date="2019" name="Int. J. Syst. Evol. Microbiol.">
        <title>The Global Catalogue of Microorganisms (GCM) 10K type strain sequencing project: providing services to taxonomists for standard genome sequencing and annotation.</title>
        <authorList>
            <consortium name="The Broad Institute Genomics Platform"/>
            <consortium name="The Broad Institute Genome Sequencing Center for Infectious Disease"/>
            <person name="Wu L."/>
            <person name="Ma J."/>
        </authorList>
    </citation>
    <scope>NUCLEOTIDE SEQUENCE [LARGE SCALE GENOMIC DNA]</scope>
    <source>
        <strain evidence="12">CCM 4481</strain>
    </source>
</reference>
<dbReference type="InterPro" id="IPR023828">
    <property type="entry name" value="Peptidase_S8_Ser-AS"/>
</dbReference>
<comment type="caution">
    <text evidence="11">The sequence shown here is derived from an EMBL/GenBank/DDBJ whole genome shotgun (WGS) entry which is preliminary data.</text>
</comment>
<feature type="binding site" evidence="8">
    <location>
        <position position="672"/>
    </location>
    <ligand>
        <name>Ca(2+)</name>
        <dbReference type="ChEBI" id="CHEBI:29108"/>
    </ligand>
</feature>
<accession>A0ABV9C815</accession>
<evidence type="ECO:0000256" key="4">
    <source>
        <dbReference type="ARBA" id="ARBA00022801"/>
    </source>
</evidence>
<proteinExistence type="predicted"/>
<evidence type="ECO:0000256" key="5">
    <source>
        <dbReference type="ARBA" id="ARBA00022825"/>
    </source>
</evidence>
<evidence type="ECO:0000256" key="3">
    <source>
        <dbReference type="ARBA" id="ARBA00022729"/>
    </source>
</evidence>
<feature type="active site" description="Charge relay system" evidence="8">
    <location>
        <position position="342"/>
    </location>
</feature>
<keyword evidence="6 8" id="KW-0106">Calcium</keyword>
<dbReference type="SMART" id="SM00944">
    <property type="entry name" value="Pro-kuma_activ"/>
    <property type="match status" value="1"/>
</dbReference>
<dbReference type="GO" id="GO:0008233">
    <property type="term" value="F:peptidase activity"/>
    <property type="evidence" value="ECO:0007669"/>
    <property type="project" value="UniProtKB-KW"/>
</dbReference>
<dbReference type="InterPro" id="IPR013517">
    <property type="entry name" value="FG-GAP"/>
</dbReference>
<feature type="active site" description="Charge relay system" evidence="8">
    <location>
        <position position="605"/>
    </location>
</feature>
<evidence type="ECO:0000256" key="8">
    <source>
        <dbReference type="PROSITE-ProRule" id="PRU01032"/>
    </source>
</evidence>
<dbReference type="GO" id="GO:0006508">
    <property type="term" value="P:proteolysis"/>
    <property type="evidence" value="ECO:0007669"/>
    <property type="project" value="UniProtKB-KW"/>
</dbReference>
<dbReference type="Pfam" id="PF13517">
    <property type="entry name" value="FG-GAP_3"/>
    <property type="match status" value="1"/>
</dbReference>
<dbReference type="SUPFAM" id="SSF54897">
    <property type="entry name" value="Protease propeptides/inhibitors"/>
    <property type="match status" value="1"/>
</dbReference>
<keyword evidence="2 8" id="KW-0479">Metal-binding</keyword>
<dbReference type="InterPro" id="IPR036852">
    <property type="entry name" value="Peptidase_S8/S53_dom_sf"/>
</dbReference>
<keyword evidence="3 9" id="KW-0732">Signal</keyword>
<evidence type="ECO:0000256" key="9">
    <source>
        <dbReference type="SAM" id="SignalP"/>
    </source>
</evidence>
<gene>
    <name evidence="11" type="ORF">ACFO5W_20780</name>
</gene>
<evidence type="ECO:0000259" key="10">
    <source>
        <dbReference type="PROSITE" id="PS51695"/>
    </source>
</evidence>
<dbReference type="InterPro" id="IPR028994">
    <property type="entry name" value="Integrin_alpha_N"/>
</dbReference>
<dbReference type="EMBL" id="JBHSGA010000025">
    <property type="protein sequence ID" value="MFC4529093.1"/>
    <property type="molecule type" value="Genomic_DNA"/>
</dbReference>
<dbReference type="InterPro" id="IPR015366">
    <property type="entry name" value="S53_propep"/>
</dbReference>
<keyword evidence="5 8" id="KW-0720">Serine protease</keyword>
<feature type="binding site" evidence="8">
    <location>
        <position position="671"/>
    </location>
    <ligand>
        <name>Ca(2+)</name>
        <dbReference type="ChEBI" id="CHEBI:29108"/>
    </ligand>
</feature>
<evidence type="ECO:0000313" key="11">
    <source>
        <dbReference type="EMBL" id="MFC4529093.1"/>
    </source>
</evidence>
<dbReference type="PANTHER" id="PTHR14218">
    <property type="entry name" value="PROTEASE S8 TRIPEPTIDYL PEPTIDASE I CLN2"/>
    <property type="match status" value="1"/>
</dbReference>
<dbReference type="PROSITE" id="PS51695">
    <property type="entry name" value="SEDOLISIN"/>
    <property type="match status" value="1"/>
</dbReference>
<evidence type="ECO:0000256" key="2">
    <source>
        <dbReference type="ARBA" id="ARBA00022723"/>
    </source>
</evidence>
<dbReference type="Pfam" id="PF09286">
    <property type="entry name" value="Pro-kuma_activ"/>
    <property type="match status" value="1"/>
</dbReference>
<evidence type="ECO:0000313" key="12">
    <source>
        <dbReference type="Proteomes" id="UP001595961"/>
    </source>
</evidence>
<feature type="domain" description="Peptidase S53" evidence="10">
    <location>
        <begin position="255"/>
        <end position="739"/>
    </location>
</feature>
<evidence type="ECO:0000256" key="1">
    <source>
        <dbReference type="ARBA" id="ARBA00022670"/>
    </source>
</evidence>
<comment type="cofactor">
    <cofactor evidence="8">
        <name>Ca(2+)</name>
        <dbReference type="ChEBI" id="CHEBI:29108"/>
    </cofactor>
    <text evidence="8">Binds 1 Ca(2+) ion per subunit.</text>
</comment>
<dbReference type="InterPro" id="IPR000209">
    <property type="entry name" value="Peptidase_S8/S53_dom"/>
</dbReference>
<dbReference type="InterPro" id="IPR030400">
    <property type="entry name" value="Sedolisin_dom"/>
</dbReference>
<dbReference type="PROSITE" id="PS00138">
    <property type="entry name" value="SUBTILASE_SER"/>
    <property type="match status" value="1"/>
</dbReference>
<dbReference type="Gene3D" id="3.40.50.200">
    <property type="entry name" value="Peptidase S8/S53 domain"/>
    <property type="match status" value="1"/>
</dbReference>
<feature type="binding site" evidence="8">
    <location>
        <position position="717"/>
    </location>
    <ligand>
        <name>Ca(2+)</name>
        <dbReference type="ChEBI" id="CHEBI:29108"/>
    </ligand>
</feature>
<dbReference type="RefSeq" id="WP_266151495.1">
    <property type="nucleotide sequence ID" value="NZ_CP064028.1"/>
</dbReference>
<dbReference type="InterPro" id="IPR050819">
    <property type="entry name" value="Tripeptidyl-peptidase_I"/>
</dbReference>
<dbReference type="CDD" id="cd11377">
    <property type="entry name" value="Pro-peptidase_S53"/>
    <property type="match status" value="1"/>
</dbReference>
<keyword evidence="7" id="KW-0865">Zymogen</keyword>
<organism evidence="11 12">
    <name type="scientific">Dyella halodurans</name>
    <dbReference type="NCBI Taxonomy" id="1920171"/>
    <lineage>
        <taxon>Bacteria</taxon>
        <taxon>Pseudomonadati</taxon>
        <taxon>Pseudomonadota</taxon>
        <taxon>Gammaproteobacteria</taxon>
        <taxon>Lysobacterales</taxon>
        <taxon>Rhodanobacteraceae</taxon>
        <taxon>Dyella</taxon>
    </lineage>
</organism>
<keyword evidence="12" id="KW-1185">Reference proteome</keyword>